<keyword evidence="7" id="KW-1185">Reference proteome</keyword>
<dbReference type="Proteomes" id="UP000004324">
    <property type="component" value="Unassembled WGS sequence"/>
</dbReference>
<dbReference type="RefSeq" id="WP_007933848.1">
    <property type="nucleotide sequence ID" value="NZ_AKVJ01000024.1"/>
</dbReference>
<gene>
    <name evidence="6" type="ORF">FB4_3149</name>
</gene>
<accession>I9LE55</accession>
<name>I9LE55_9FIRM</name>
<keyword evidence="2 5" id="KW-0812">Transmembrane</keyword>
<comment type="caution">
    <text evidence="6">The sequence shown here is derived from an EMBL/GenBank/DDBJ whole genome shotgun (WGS) entry which is preliminary data.</text>
</comment>
<proteinExistence type="predicted"/>
<feature type="transmembrane region" description="Helical" evidence="5">
    <location>
        <begin position="85"/>
        <end position="107"/>
    </location>
</feature>
<evidence type="ECO:0000256" key="5">
    <source>
        <dbReference type="SAM" id="Phobius"/>
    </source>
</evidence>
<feature type="transmembrane region" description="Helical" evidence="5">
    <location>
        <begin position="27"/>
        <end position="46"/>
    </location>
</feature>
<keyword evidence="4 5" id="KW-0472">Membrane</keyword>
<dbReference type="AlphaFoldDB" id="I9LE55"/>
<evidence type="ECO:0000256" key="1">
    <source>
        <dbReference type="ARBA" id="ARBA00004141"/>
    </source>
</evidence>
<dbReference type="PANTHER" id="PTHR30249:SF3">
    <property type="entry name" value="MUREIN HYDROLASE EXPORT REGULATOR"/>
    <property type="match status" value="1"/>
</dbReference>
<evidence type="ECO:0000313" key="7">
    <source>
        <dbReference type="Proteomes" id="UP000004324"/>
    </source>
</evidence>
<evidence type="ECO:0000256" key="3">
    <source>
        <dbReference type="ARBA" id="ARBA00022989"/>
    </source>
</evidence>
<feature type="transmembrane region" description="Helical" evidence="5">
    <location>
        <begin position="200"/>
        <end position="225"/>
    </location>
</feature>
<feature type="transmembrane region" description="Helical" evidence="5">
    <location>
        <begin position="141"/>
        <end position="164"/>
    </location>
</feature>
<reference evidence="6 7" key="1">
    <citation type="journal article" date="2012" name="J. Bacteriol.">
        <title>Draft Genome Sequences for Two Metal-Reducing Pelosinus fermentans Strains Isolated from a Cr(VI)-Contaminated Site and for Type Strain R7.</title>
        <authorList>
            <person name="Brown S.D."/>
            <person name="Podar M."/>
            <person name="Klingeman D.M."/>
            <person name="Johnson C.M."/>
            <person name="Yang Z.K."/>
            <person name="Utturkar S.M."/>
            <person name="Land M.L."/>
            <person name="Mosher J.J."/>
            <person name="Hurt R.A.Jr."/>
            <person name="Phelps T.J."/>
            <person name="Palumbo A.V."/>
            <person name="Arkin A.P."/>
            <person name="Hazen T.C."/>
            <person name="Elias D.A."/>
        </authorList>
    </citation>
    <scope>NUCLEOTIDE SEQUENCE [LARGE SCALE GENOMIC DNA]</scope>
    <source>
        <strain evidence="6 7">B4</strain>
    </source>
</reference>
<sequence length="229" mass="24273">MLAGFSFIITILSYAGAKILYRKKQSVFLSPLVICPFILISLLLSFHVSLETYSAGTQWITNMLQPAIVAFAVPVYKYRALLKKYALEIALGVLGGSIIAIVSSVMYGKLFHLTPQLLDSLAPRSITTPIAMNISQTIGGLPAMTASFVIVTGIVGIVAGPFILKWLPIHHQVSKGMLLGMGAHGAGTAQAYEIGSIEGAIASLTMIVAGIITIMVAPILVPILVPIII</sequence>
<dbReference type="PATRIC" id="fig|1149862.3.peg.2112"/>
<dbReference type="PANTHER" id="PTHR30249">
    <property type="entry name" value="PUTATIVE SEROTONIN TRANSPORTER"/>
    <property type="match status" value="1"/>
</dbReference>
<evidence type="ECO:0000256" key="4">
    <source>
        <dbReference type="ARBA" id="ARBA00023136"/>
    </source>
</evidence>
<evidence type="ECO:0000313" key="6">
    <source>
        <dbReference type="EMBL" id="EIW18646.1"/>
    </source>
</evidence>
<dbReference type="EMBL" id="AKVJ01000024">
    <property type="protein sequence ID" value="EIW18646.1"/>
    <property type="molecule type" value="Genomic_DNA"/>
</dbReference>
<evidence type="ECO:0000256" key="2">
    <source>
        <dbReference type="ARBA" id="ARBA00022692"/>
    </source>
</evidence>
<dbReference type="GO" id="GO:0016020">
    <property type="term" value="C:membrane"/>
    <property type="evidence" value="ECO:0007669"/>
    <property type="project" value="UniProtKB-SubCell"/>
</dbReference>
<dbReference type="OrthoDB" id="9811701at2"/>
<keyword evidence="3 5" id="KW-1133">Transmembrane helix</keyword>
<protein>
    <submittedName>
        <fullName evidence="6">LrgB family protein</fullName>
    </submittedName>
</protein>
<comment type="subcellular location">
    <subcellularLocation>
        <location evidence="1">Membrane</location>
        <topology evidence="1">Multi-pass membrane protein</topology>
    </subcellularLocation>
</comment>
<organism evidence="6 7">
    <name type="scientific">Pelosinus fermentans B4</name>
    <dbReference type="NCBI Taxonomy" id="1149862"/>
    <lineage>
        <taxon>Bacteria</taxon>
        <taxon>Bacillati</taxon>
        <taxon>Bacillota</taxon>
        <taxon>Negativicutes</taxon>
        <taxon>Selenomonadales</taxon>
        <taxon>Sporomusaceae</taxon>
        <taxon>Pelosinus</taxon>
    </lineage>
</organism>
<dbReference type="Pfam" id="PF04172">
    <property type="entry name" value="LrgB"/>
    <property type="match status" value="1"/>
</dbReference>
<dbReference type="InterPro" id="IPR007300">
    <property type="entry name" value="CidB/LrgB"/>
</dbReference>